<evidence type="ECO:0000313" key="1">
    <source>
        <dbReference type="EMBL" id="AKP44742.1"/>
    </source>
</evidence>
<keyword evidence="2" id="KW-1185">Reference proteome</keyword>
<accession>A0ACA7UPU7</accession>
<protein>
    <submittedName>
        <fullName evidence="1">Uncharacterized protein</fullName>
    </submittedName>
</protein>
<proteinExistence type="predicted"/>
<dbReference type="EMBL" id="CP011970">
    <property type="protein sequence ID" value="AKP44742.1"/>
    <property type="molecule type" value="Genomic_DNA"/>
</dbReference>
<gene>
    <name evidence="1" type="ORF">CDIF1296T_phi068</name>
</gene>
<organism evidence="1 2">
    <name type="scientific">Clostridioides difficile ATCC 9689 = DSM 1296</name>
    <dbReference type="NCBI Taxonomy" id="1121308"/>
    <lineage>
        <taxon>Bacteria</taxon>
        <taxon>Bacillati</taxon>
        <taxon>Bacillota</taxon>
        <taxon>Clostridia</taxon>
        <taxon>Peptostreptococcales</taxon>
        <taxon>Peptostreptococcaceae</taxon>
        <taxon>Clostridioides</taxon>
    </lineage>
</organism>
<sequence>MDKINKIDLIKLKEMNIYDNYQLKKIASKMILHLRYEIMDFCGCGSPEDISFMIKGVLTAIQNKEKNCNLEYTERCYIFEIEFNNVCGIIGSKNDLIQEFILNALNSYGLLEHGSSIWGSWLSDYGKQILCAFEIVGDCILDVSYLD</sequence>
<name>A0ACA7UPU7_CLODI</name>
<dbReference type="Proteomes" id="UP001510562">
    <property type="component" value="Chromosome"/>
</dbReference>
<evidence type="ECO:0000313" key="2">
    <source>
        <dbReference type="Proteomes" id="UP001510562"/>
    </source>
</evidence>
<reference evidence="1 2" key="1">
    <citation type="journal article" date="2015" name="Genome Announc.">
        <title>Complete Genome Sequence of the Novel Temperate Clostridium difficile Phage phiCDIF1296T.</title>
        <authorList>
            <person name="Wittmann J."/>
            <person name="Riedel T."/>
            <person name="Bunk B."/>
            <person name="Sproer C."/>
            <person name="Gronow S."/>
            <person name="Overmann J."/>
        </authorList>
    </citation>
    <scope>NUCLEOTIDE SEQUENCE [LARGE SCALE GENOMIC DNA]</scope>
    <source>
        <strain evidence="2">ATCC 9689 / DSM 1296 / BCRC 10642 / JCM 1296 / NCIMB 10666 / NCTC 11209 / 90556-M6S</strain>
    </source>
</reference>